<gene>
    <name evidence="1" type="ORF">HNQ09_002758</name>
</gene>
<dbReference type="SUPFAM" id="SSF56112">
    <property type="entry name" value="Protein kinase-like (PK-like)"/>
    <property type="match status" value="1"/>
</dbReference>
<sequence>MTGGRSAALRVALWHPDGLRVLLRDGALPQVELAADADLTASLRAAWGLESWLLHDGGRAMGREGAAQLQALGDQAPGGFGWGQADLSPLAGARAWQRPGWPQRAASVLETALEQVGLRRTGRLDPVHHHDLVAVVRAQTERGAVYLKASETGREAAVTARLAQTLPDLLPPLLWADPGAGLLVSASGGKLLDGVAELTAWEQALERLARLQTGADATALARLGCPAWPLDEVTGRVDTLLGDRAALETWGLGPEHIGTLEEARPAVRSAFRDLGALGLPDLPAHGDAHPRNALHGPRGSVWFDLSEAASAAHPFMDAGWFLAFTLHPARAKLPVRLAQADLEARLAAAYVNALGCPGADRLLLKTLPLALLHRAAVYDAQFRGWEGTVPGWRPEYTPFYLKQAVRELARLA</sequence>
<name>A0A7W8GH92_9DEIO</name>
<dbReference type="EMBL" id="JACHFN010000011">
    <property type="protein sequence ID" value="MBB5235304.1"/>
    <property type="molecule type" value="Genomic_DNA"/>
</dbReference>
<dbReference type="AlphaFoldDB" id="A0A7W8GH92"/>
<reference evidence="1 2" key="1">
    <citation type="submission" date="2020-08" db="EMBL/GenBank/DDBJ databases">
        <title>Genomic Encyclopedia of Type Strains, Phase IV (KMG-IV): sequencing the most valuable type-strain genomes for metagenomic binning, comparative biology and taxonomic classification.</title>
        <authorList>
            <person name="Goeker M."/>
        </authorList>
    </citation>
    <scope>NUCLEOTIDE SEQUENCE [LARGE SCALE GENOMIC DNA]</scope>
    <source>
        <strain evidence="1 2">DSM 101791</strain>
    </source>
</reference>
<organism evidence="1 2">
    <name type="scientific">Deinococcus budaensis</name>
    <dbReference type="NCBI Taxonomy" id="1665626"/>
    <lineage>
        <taxon>Bacteria</taxon>
        <taxon>Thermotogati</taxon>
        <taxon>Deinococcota</taxon>
        <taxon>Deinococci</taxon>
        <taxon>Deinococcales</taxon>
        <taxon>Deinococcaceae</taxon>
        <taxon>Deinococcus</taxon>
    </lineage>
</organism>
<comment type="caution">
    <text evidence="1">The sequence shown here is derived from an EMBL/GenBank/DDBJ whole genome shotgun (WGS) entry which is preliminary data.</text>
</comment>
<protein>
    <recommendedName>
        <fullName evidence="3">Aminoglycoside phosphotransferase domain-containing protein</fullName>
    </recommendedName>
</protein>
<accession>A0A7W8GH92</accession>
<dbReference type="RefSeq" id="WP_184030305.1">
    <property type="nucleotide sequence ID" value="NZ_JACHFN010000011.1"/>
</dbReference>
<dbReference type="Proteomes" id="UP000525389">
    <property type="component" value="Unassembled WGS sequence"/>
</dbReference>
<proteinExistence type="predicted"/>
<keyword evidence="2" id="KW-1185">Reference proteome</keyword>
<evidence type="ECO:0008006" key="3">
    <source>
        <dbReference type="Google" id="ProtNLM"/>
    </source>
</evidence>
<dbReference type="InterPro" id="IPR011009">
    <property type="entry name" value="Kinase-like_dom_sf"/>
</dbReference>
<evidence type="ECO:0000313" key="1">
    <source>
        <dbReference type="EMBL" id="MBB5235304.1"/>
    </source>
</evidence>
<evidence type="ECO:0000313" key="2">
    <source>
        <dbReference type="Proteomes" id="UP000525389"/>
    </source>
</evidence>